<feature type="domain" description="Alcohol dehydrogenase iron-type/glycerol dehydrogenase GldA" evidence="2">
    <location>
        <begin position="6"/>
        <end position="172"/>
    </location>
</feature>
<evidence type="ECO:0000259" key="2">
    <source>
        <dbReference type="Pfam" id="PF00465"/>
    </source>
</evidence>
<dbReference type="EMBL" id="FNWV01000003">
    <property type="protein sequence ID" value="SEH51218.1"/>
    <property type="molecule type" value="Genomic_DNA"/>
</dbReference>
<dbReference type="InterPro" id="IPR001670">
    <property type="entry name" value="ADH_Fe/GldA"/>
</dbReference>
<evidence type="ECO:0000313" key="5">
    <source>
        <dbReference type="Proteomes" id="UP000183190"/>
    </source>
</evidence>
<name>A0A1H6IQZ0_RUMFL</name>
<dbReference type="Pfam" id="PF25137">
    <property type="entry name" value="ADH_Fe_C"/>
    <property type="match status" value="1"/>
</dbReference>
<sequence length="363" mass="38525">MMFFMPAKVIYEPDCVVSHSKDLSALGSHALIVTGHNSSQRNGSLDDVITALEMHGVKYTIFNETEENPSVETVMKARDIGLSCGADFVIGVGGGSALDASKAVAVMMKNPESSWELMYDSTASPQHLPLAAVPTTCGTGSEATGVSVLTRHDLKTKMSMVHKVFPSLALCDGKYLLTAPKQLLANTAVDALSHMIESYIHASASYLSRMCADNGMKLWKSCKDFLAGDMPLDINTANDLLTASTLGGMAIAQTGTSIPHGLSYTLTYEGGIPHGAAVGAFQRGYLRNADRSDREHVLSVTGFADTDELGQFIADISPVNASQELLEKAADNLICNPKKLASCPYNVNADVIRDIIGGVICSG</sequence>
<dbReference type="PANTHER" id="PTHR11496">
    <property type="entry name" value="ALCOHOL DEHYDROGENASE"/>
    <property type="match status" value="1"/>
</dbReference>
<dbReference type="GO" id="GO:0004022">
    <property type="term" value="F:alcohol dehydrogenase (NAD+) activity"/>
    <property type="evidence" value="ECO:0007669"/>
    <property type="project" value="UniProtKB-ARBA"/>
</dbReference>
<proteinExistence type="predicted"/>
<dbReference type="OrthoDB" id="9804734at2"/>
<feature type="domain" description="Fe-containing alcohol dehydrogenase-like C-terminal" evidence="3">
    <location>
        <begin position="185"/>
        <end position="279"/>
    </location>
</feature>
<dbReference type="InterPro" id="IPR018211">
    <property type="entry name" value="ADH_Fe_CS"/>
</dbReference>
<dbReference type="CDD" id="cd08181">
    <property type="entry name" value="PPD-like"/>
    <property type="match status" value="1"/>
</dbReference>
<dbReference type="InterPro" id="IPR039697">
    <property type="entry name" value="Alcohol_dehydrogenase_Fe"/>
</dbReference>
<dbReference type="GO" id="GO:0046872">
    <property type="term" value="F:metal ion binding"/>
    <property type="evidence" value="ECO:0007669"/>
    <property type="project" value="InterPro"/>
</dbReference>
<evidence type="ECO:0000313" key="4">
    <source>
        <dbReference type="EMBL" id="SEH51218.1"/>
    </source>
</evidence>
<dbReference type="Gene3D" id="3.40.50.1970">
    <property type="match status" value="1"/>
</dbReference>
<evidence type="ECO:0000256" key="1">
    <source>
        <dbReference type="ARBA" id="ARBA00023002"/>
    </source>
</evidence>
<dbReference type="RefSeq" id="WP_074715150.1">
    <property type="nucleotide sequence ID" value="NZ_FNWV01000003.1"/>
</dbReference>
<dbReference type="PROSITE" id="PS00913">
    <property type="entry name" value="ADH_IRON_1"/>
    <property type="match status" value="1"/>
</dbReference>
<dbReference type="Proteomes" id="UP000183190">
    <property type="component" value="Unassembled WGS sequence"/>
</dbReference>
<protein>
    <submittedName>
        <fullName evidence="4">Alcohol dehydrogenase</fullName>
    </submittedName>
</protein>
<dbReference type="AlphaFoldDB" id="A0A1H6IQZ0"/>
<dbReference type="InterPro" id="IPR056798">
    <property type="entry name" value="ADH_Fe_C"/>
</dbReference>
<dbReference type="Gene3D" id="1.20.1090.10">
    <property type="entry name" value="Dehydroquinate synthase-like - alpha domain"/>
    <property type="match status" value="1"/>
</dbReference>
<organism evidence="4 5">
    <name type="scientific">Ruminococcus flavefaciens</name>
    <dbReference type="NCBI Taxonomy" id="1265"/>
    <lineage>
        <taxon>Bacteria</taxon>
        <taxon>Bacillati</taxon>
        <taxon>Bacillota</taxon>
        <taxon>Clostridia</taxon>
        <taxon>Eubacteriales</taxon>
        <taxon>Oscillospiraceae</taxon>
        <taxon>Ruminococcus</taxon>
    </lineage>
</organism>
<dbReference type="FunFam" id="3.40.50.1970:FF:000003">
    <property type="entry name" value="Alcohol dehydrogenase, iron-containing"/>
    <property type="match status" value="1"/>
</dbReference>
<dbReference type="Pfam" id="PF00465">
    <property type="entry name" value="Fe-ADH"/>
    <property type="match status" value="1"/>
</dbReference>
<reference evidence="4 5" key="1">
    <citation type="submission" date="2016-10" db="EMBL/GenBank/DDBJ databases">
        <authorList>
            <person name="de Groot N.N."/>
        </authorList>
    </citation>
    <scope>NUCLEOTIDE SEQUENCE [LARGE SCALE GENOMIC DNA]</scope>
    <source>
        <strain evidence="4 5">YAD2003</strain>
    </source>
</reference>
<dbReference type="PANTHER" id="PTHR11496:SF103">
    <property type="entry name" value="DEHYDROGENASE, PUTATIVE-RELATED"/>
    <property type="match status" value="1"/>
</dbReference>
<dbReference type="SUPFAM" id="SSF56796">
    <property type="entry name" value="Dehydroquinate synthase-like"/>
    <property type="match status" value="1"/>
</dbReference>
<gene>
    <name evidence="4" type="ORF">SAMN02910265_01128</name>
</gene>
<evidence type="ECO:0000259" key="3">
    <source>
        <dbReference type="Pfam" id="PF25137"/>
    </source>
</evidence>
<keyword evidence="1" id="KW-0560">Oxidoreductase</keyword>
<accession>A0A1H6IQZ0</accession>